<dbReference type="Gene3D" id="3.40.50.1820">
    <property type="entry name" value="alpha/beta hydrolase"/>
    <property type="match status" value="1"/>
</dbReference>
<reference evidence="2" key="1">
    <citation type="journal article" date="2019" name="Int. J. Syst. Evol. Microbiol.">
        <title>The Global Catalogue of Microorganisms (GCM) 10K type strain sequencing project: providing services to taxonomists for standard genome sequencing and annotation.</title>
        <authorList>
            <consortium name="The Broad Institute Genomics Platform"/>
            <consortium name="The Broad Institute Genome Sequencing Center for Infectious Disease"/>
            <person name="Wu L."/>
            <person name="Ma J."/>
        </authorList>
    </citation>
    <scope>NUCLEOTIDE SEQUENCE [LARGE SCALE GENOMIC DNA]</scope>
    <source>
        <strain evidence="2">CGMCC 4.7330</strain>
    </source>
</reference>
<dbReference type="Proteomes" id="UP001595696">
    <property type="component" value="Unassembled WGS sequence"/>
</dbReference>
<protein>
    <submittedName>
        <fullName evidence="1">Esterase/lipase family protein</fullName>
    </submittedName>
</protein>
<accession>A0ABV8DYR2</accession>
<evidence type="ECO:0000313" key="2">
    <source>
        <dbReference type="Proteomes" id="UP001595696"/>
    </source>
</evidence>
<evidence type="ECO:0000313" key="1">
    <source>
        <dbReference type="EMBL" id="MFC3965295.1"/>
    </source>
</evidence>
<organism evidence="1 2">
    <name type="scientific">Nocardia jiangsuensis</name>
    <dbReference type="NCBI Taxonomy" id="1691563"/>
    <lineage>
        <taxon>Bacteria</taxon>
        <taxon>Bacillati</taxon>
        <taxon>Actinomycetota</taxon>
        <taxon>Actinomycetes</taxon>
        <taxon>Mycobacteriales</taxon>
        <taxon>Nocardiaceae</taxon>
        <taxon>Nocardia</taxon>
    </lineage>
</organism>
<sequence length="343" mass="34800">MHRGHRRHCLGPAIITGATLLVIAAVGIGPAVAGPDAGRPSGSAAAGSTGGSVDTVGFGPVQTSWAAATSYARTRPDVAPPGTNDWSCLPSAAHPRPVLLVHGTWSNAYGFAGLSRPLAEAGYCLFTFNYGAADLAGGGGVMPMMRPAVYGAGDIAESARQLARFVERVLAATGASAVDIVGHSQGGPMSRWYLRYEGGAAVVRREITIGATNHGTTMAGIGALGRAVADLGGPALGLVVGRATSQQIAGSEFLTALNAGGDTVPGVEYTVIGTRYDTVSTPYEATFLEAGPGAPVANITLQDGCEQDRSDHFEMVYSPRTLSIILAALDPGTGSTPTCTAYG</sequence>
<dbReference type="EMBL" id="JBHSAX010000019">
    <property type="protein sequence ID" value="MFC3965295.1"/>
    <property type="molecule type" value="Genomic_DNA"/>
</dbReference>
<dbReference type="InterPro" id="IPR002918">
    <property type="entry name" value="Lipase_EstA/Esterase_EstB"/>
</dbReference>
<dbReference type="Pfam" id="PF01674">
    <property type="entry name" value="Lipase_2"/>
    <property type="match status" value="1"/>
</dbReference>
<dbReference type="InterPro" id="IPR029058">
    <property type="entry name" value="AB_hydrolase_fold"/>
</dbReference>
<proteinExistence type="predicted"/>
<comment type="caution">
    <text evidence="1">The sequence shown here is derived from an EMBL/GenBank/DDBJ whole genome shotgun (WGS) entry which is preliminary data.</text>
</comment>
<gene>
    <name evidence="1" type="ORF">ACFO0B_25180</name>
</gene>
<dbReference type="SUPFAM" id="SSF53474">
    <property type="entry name" value="alpha/beta-Hydrolases"/>
    <property type="match status" value="1"/>
</dbReference>
<dbReference type="RefSeq" id="WP_378615042.1">
    <property type="nucleotide sequence ID" value="NZ_JBHSAX010000019.1"/>
</dbReference>
<dbReference type="PANTHER" id="PTHR32015">
    <property type="entry name" value="FASTING INDUCED LIPASE"/>
    <property type="match status" value="1"/>
</dbReference>
<name>A0ABV8DYR2_9NOCA</name>
<keyword evidence="2" id="KW-1185">Reference proteome</keyword>
<dbReference type="PANTHER" id="PTHR32015:SF1">
    <property type="entry name" value="LIPASE"/>
    <property type="match status" value="1"/>
</dbReference>